<dbReference type="EMBL" id="JAAIRM010000004">
    <property type="protein sequence ID" value="NSI18402.1"/>
    <property type="molecule type" value="Genomic_DNA"/>
</dbReference>
<dbReference type="Gene3D" id="3.20.20.80">
    <property type="entry name" value="Glycosidases"/>
    <property type="match status" value="1"/>
</dbReference>
<evidence type="ECO:0000313" key="7">
    <source>
        <dbReference type="EMBL" id="MDE1203123.1"/>
    </source>
</evidence>
<proteinExistence type="inferred from homology"/>
<dbReference type="InterPro" id="IPR001360">
    <property type="entry name" value="Glyco_hydro_1"/>
</dbReference>
<dbReference type="Proteomes" id="UP001296643">
    <property type="component" value="Unassembled WGS sequence"/>
</dbReference>
<evidence type="ECO:0000313" key="8">
    <source>
        <dbReference type="EMBL" id="NSI18402.1"/>
    </source>
</evidence>
<dbReference type="Proteomes" id="UP001296581">
    <property type="component" value="Unassembled WGS sequence"/>
</dbReference>
<evidence type="ECO:0000256" key="2">
    <source>
        <dbReference type="ARBA" id="ARBA00022801"/>
    </source>
</evidence>
<dbReference type="NCBIfam" id="NF007158">
    <property type="entry name" value="PRK09593.1"/>
    <property type="match status" value="1"/>
</dbReference>
<sequence>MSIFPKNFLWGGAVAANQCEGAYQEDGKGLSVQDVLPRGIRGSRTKLPTEENLKLEAIDFYHRYPQDIKMFAEMGFKVFRTSIAWSRIFPKGDEEQPNEAGLEFYDRVFEECRKYGIEPLVTLSHYETPLYLAETYNGWTDRRMIGFYERYVRTVFKRYRGKVKYWLTFNEINSLLHAPFMSGGIANMQGLTEQDLYQAAHHELVASALATKIGHEMMPDAMIGCMILSMPTYPLTPSPDDVIAAMDAEHRNYFYGDVHVRGKYPGYMKRYFREHGIQIQFAPEDEEILKNTVDFVSFSYYMSVCATSDPEKQKKGLGNLLGGVPNPTLKASDWGWQIDPKGLRYVLNMFYDRYQKPLFIVENGLGAVDVLNEDENGNKTVEDDYRIQYLKDHLIQVGEAVQDGVEIMGYTSWGCIDVVSASTAELKKRYGYIYVDRNDDGTGTMERYKKKSFYWYQKVIESNGEVLYSEEDINLSE</sequence>
<dbReference type="InterPro" id="IPR017853">
    <property type="entry name" value="GH"/>
</dbReference>
<evidence type="ECO:0000313" key="13">
    <source>
        <dbReference type="Proteomes" id="UP000286137"/>
    </source>
</evidence>
<comment type="caution">
    <text evidence="10">The sequence shown here is derived from an EMBL/GenBank/DDBJ whole genome shotgun (WGS) entry which is preliminary data.</text>
</comment>
<dbReference type="PANTHER" id="PTHR10353:SF122">
    <property type="entry name" value="6-PHOSPHO-BETA-GLUCOSIDASE ASCB-RELATED"/>
    <property type="match status" value="1"/>
</dbReference>
<dbReference type="Proteomes" id="UP000286137">
    <property type="component" value="Unassembled WGS sequence"/>
</dbReference>
<protein>
    <submittedName>
        <fullName evidence="10">6-phospho-beta-glucosidase</fullName>
        <ecNumber evidence="10">3.2.1.86</ecNumber>
    </submittedName>
</protein>
<dbReference type="InterPro" id="IPR033132">
    <property type="entry name" value="GH_1_N_CS"/>
</dbReference>
<dbReference type="EMBL" id="QRTJ01000038">
    <property type="protein sequence ID" value="RGQ62090.1"/>
    <property type="molecule type" value="Genomic_DNA"/>
</dbReference>
<gene>
    <name evidence="7" type="primary">ascB</name>
    <name evidence="11" type="ORF">DW812_00065</name>
    <name evidence="10" type="ORF">DWY88_14590</name>
    <name evidence="8" type="ORF">G4958_03310</name>
    <name evidence="9" type="ORF">G4981_13930</name>
    <name evidence="7" type="ORF">O4N78_05960</name>
</gene>
<evidence type="ECO:0000256" key="6">
    <source>
        <dbReference type="RuleBase" id="RU004468"/>
    </source>
</evidence>
<evidence type="ECO:0000256" key="4">
    <source>
        <dbReference type="PROSITE-ProRule" id="PRU10055"/>
    </source>
</evidence>
<comment type="similarity">
    <text evidence="1 5">Belongs to the glycosyl hydrolase 1 family.</text>
</comment>
<evidence type="ECO:0000256" key="5">
    <source>
        <dbReference type="RuleBase" id="RU003690"/>
    </source>
</evidence>
<dbReference type="AlphaFoldDB" id="A0A396G7T7"/>
<dbReference type="PROSITE" id="PS00653">
    <property type="entry name" value="GLYCOSYL_HYDROL_F1_2"/>
    <property type="match status" value="1"/>
</dbReference>
<evidence type="ECO:0000313" key="10">
    <source>
        <dbReference type="EMBL" id="RGQ62090.1"/>
    </source>
</evidence>
<dbReference type="EC" id="3.2.1.86" evidence="10"/>
<dbReference type="NCBIfam" id="NF007356">
    <property type="entry name" value="PRK09852.1"/>
    <property type="match status" value="1"/>
</dbReference>
<dbReference type="EMBL" id="QSIR01000001">
    <property type="protein sequence ID" value="RHD09186.1"/>
    <property type="molecule type" value="Genomic_DNA"/>
</dbReference>
<feature type="active site" description="Nucleophile" evidence="4">
    <location>
        <position position="362"/>
    </location>
</feature>
<dbReference type="SUPFAM" id="SSF51445">
    <property type="entry name" value="(Trans)glycosidases"/>
    <property type="match status" value="1"/>
</dbReference>
<reference evidence="7" key="4">
    <citation type="submission" date="2022-12" db="EMBL/GenBank/DDBJ databases">
        <title>Genome of R. gnavus strain RSHDN_120.</title>
        <authorList>
            <person name="Abdugheni R."/>
        </authorList>
    </citation>
    <scope>NUCLEOTIDE SEQUENCE</scope>
    <source>
        <strain evidence="7">RSHDN_120</strain>
    </source>
</reference>
<dbReference type="PANTHER" id="PTHR10353">
    <property type="entry name" value="GLYCOSYL HYDROLASE"/>
    <property type="match status" value="1"/>
</dbReference>
<dbReference type="PROSITE" id="PS00572">
    <property type="entry name" value="GLYCOSYL_HYDROL_F1_1"/>
    <property type="match status" value="1"/>
</dbReference>
<accession>A0A396G7T7</accession>
<evidence type="ECO:0000313" key="11">
    <source>
        <dbReference type="EMBL" id="RHD09186.1"/>
    </source>
</evidence>
<name>A0A396G7T7_MEDGN</name>
<dbReference type="GO" id="GO:0016052">
    <property type="term" value="P:carbohydrate catabolic process"/>
    <property type="evidence" value="ECO:0007669"/>
    <property type="project" value="TreeGrafter"/>
</dbReference>
<reference evidence="12 13" key="1">
    <citation type="submission" date="2018-08" db="EMBL/GenBank/DDBJ databases">
        <title>A genome reference for cultivated species of the human gut microbiota.</title>
        <authorList>
            <person name="Zou Y."/>
            <person name="Xue W."/>
            <person name="Luo G."/>
        </authorList>
    </citation>
    <scope>NUCLEOTIDE SEQUENCE [LARGE SCALE GENOMIC DNA]</scope>
    <source>
        <strain evidence="10 13">AF27-4BH</strain>
        <strain evidence="11 12">AM32-6</strain>
    </source>
</reference>
<organism evidence="10 13">
    <name type="scientific">Mediterraneibacter gnavus</name>
    <name type="common">Ruminococcus gnavus</name>
    <dbReference type="NCBI Taxonomy" id="33038"/>
    <lineage>
        <taxon>Bacteria</taxon>
        <taxon>Bacillati</taxon>
        <taxon>Bacillota</taxon>
        <taxon>Clostridia</taxon>
        <taxon>Lachnospirales</taxon>
        <taxon>Lachnospiraceae</taxon>
        <taxon>Mediterraneibacter</taxon>
    </lineage>
</organism>
<dbReference type="Proteomes" id="UP001149331">
    <property type="component" value="Unassembled WGS sequence"/>
</dbReference>
<evidence type="ECO:0000313" key="9">
    <source>
        <dbReference type="EMBL" id="NSI66355.1"/>
    </source>
</evidence>
<dbReference type="RefSeq" id="WP_118014207.1">
    <property type="nucleotide sequence ID" value="NZ_JAAIQW010000009.1"/>
</dbReference>
<dbReference type="GO" id="GO:0005829">
    <property type="term" value="C:cytosol"/>
    <property type="evidence" value="ECO:0007669"/>
    <property type="project" value="TreeGrafter"/>
</dbReference>
<keyword evidence="3 6" id="KW-0326">Glycosidase</keyword>
<reference evidence="8" key="3">
    <citation type="submission" date="2020-02" db="EMBL/GenBank/DDBJ databases">
        <authorList>
            <person name="Littmann E."/>
            <person name="Sorbara M."/>
        </authorList>
    </citation>
    <scope>NUCLEOTIDE SEQUENCE</scope>
    <source>
        <strain evidence="9">MSK.11.9</strain>
        <strain evidence="8">MSK.22.53</strain>
    </source>
</reference>
<dbReference type="PRINTS" id="PR00131">
    <property type="entry name" value="GLHYDRLASE1"/>
</dbReference>
<reference evidence="8" key="2">
    <citation type="journal article" date="2020" name="Cell Host Microbe">
        <title>Functional and Genomic Variation between Human-Derived Isolates of Lachnospiraceae Reveals Inter- and Intra-Species Diversity.</title>
        <authorList>
            <person name="Sorbara M.T."/>
            <person name="Littmann E.R."/>
            <person name="Fontana E."/>
            <person name="Moody T.U."/>
            <person name="Kohout C.E."/>
            <person name="Gjonbalaj M."/>
            <person name="Eaton V."/>
            <person name="Seok R."/>
            <person name="Leiner I.M."/>
            <person name="Pamer E.G."/>
        </authorList>
    </citation>
    <scope>NUCLEOTIDE SEQUENCE</scope>
    <source>
        <strain evidence="9">MSK.11.9</strain>
        <strain evidence="8">MSK.22.53</strain>
    </source>
</reference>
<dbReference type="Proteomes" id="UP000284472">
    <property type="component" value="Unassembled WGS sequence"/>
</dbReference>
<evidence type="ECO:0000256" key="3">
    <source>
        <dbReference type="ARBA" id="ARBA00023295"/>
    </source>
</evidence>
<dbReference type="Pfam" id="PF00232">
    <property type="entry name" value="Glyco_hydro_1"/>
    <property type="match status" value="1"/>
</dbReference>
<dbReference type="InterPro" id="IPR018120">
    <property type="entry name" value="Glyco_hydro_1_AS"/>
</dbReference>
<evidence type="ECO:0000313" key="12">
    <source>
        <dbReference type="Proteomes" id="UP000284472"/>
    </source>
</evidence>
<dbReference type="EMBL" id="JAAIRY010000033">
    <property type="protein sequence ID" value="NSI66355.1"/>
    <property type="molecule type" value="Genomic_DNA"/>
</dbReference>
<dbReference type="GO" id="GO:0008706">
    <property type="term" value="F:6-phospho-beta-glucosidase activity"/>
    <property type="evidence" value="ECO:0007669"/>
    <property type="project" value="UniProtKB-EC"/>
</dbReference>
<keyword evidence="2 6" id="KW-0378">Hydrolase</keyword>
<evidence type="ECO:0000256" key="1">
    <source>
        <dbReference type="ARBA" id="ARBA00010838"/>
    </source>
</evidence>
<dbReference type="FunFam" id="3.20.20.80:FF:000004">
    <property type="entry name" value="Beta-glucosidase 6-phospho-beta-glucosidase"/>
    <property type="match status" value="1"/>
</dbReference>
<dbReference type="EMBL" id="JAPZEG010000005">
    <property type="protein sequence ID" value="MDE1203123.1"/>
    <property type="molecule type" value="Genomic_DNA"/>
</dbReference>